<accession>A0A2P5CBI2</accession>
<name>A0A2P5CBI2_TREOI</name>
<evidence type="ECO:0000313" key="2">
    <source>
        <dbReference type="Proteomes" id="UP000237000"/>
    </source>
</evidence>
<comment type="caution">
    <text evidence="1">The sequence shown here is derived from an EMBL/GenBank/DDBJ whole genome shotgun (WGS) entry which is preliminary data.</text>
</comment>
<feature type="non-terminal residue" evidence="1">
    <location>
        <position position="1"/>
    </location>
</feature>
<sequence>GKYPRTDQWTTTTTISPYPSCEKNHSGECLKGARLCYKYGKNGRFIKNCPKMKNDQKKPSGKLYDIAETNIGDET</sequence>
<dbReference type="Proteomes" id="UP000237000">
    <property type="component" value="Unassembled WGS sequence"/>
</dbReference>
<dbReference type="AlphaFoldDB" id="A0A2P5CBI2"/>
<dbReference type="EMBL" id="JXTC01000387">
    <property type="protein sequence ID" value="PON58388.1"/>
    <property type="molecule type" value="Genomic_DNA"/>
</dbReference>
<proteinExistence type="predicted"/>
<protein>
    <recommendedName>
        <fullName evidence="3">Zinc finger, CCHC-type</fullName>
    </recommendedName>
</protein>
<evidence type="ECO:0000313" key="1">
    <source>
        <dbReference type="EMBL" id="PON58388.1"/>
    </source>
</evidence>
<evidence type="ECO:0008006" key="3">
    <source>
        <dbReference type="Google" id="ProtNLM"/>
    </source>
</evidence>
<dbReference type="OrthoDB" id="2272416at2759"/>
<dbReference type="InParanoid" id="A0A2P5CBI2"/>
<reference evidence="2" key="1">
    <citation type="submission" date="2016-06" db="EMBL/GenBank/DDBJ databases">
        <title>Parallel loss of symbiosis genes in relatives of nitrogen-fixing non-legume Parasponia.</title>
        <authorList>
            <person name="Van Velzen R."/>
            <person name="Holmer R."/>
            <person name="Bu F."/>
            <person name="Rutten L."/>
            <person name="Van Zeijl A."/>
            <person name="Liu W."/>
            <person name="Santuari L."/>
            <person name="Cao Q."/>
            <person name="Sharma T."/>
            <person name="Shen D."/>
            <person name="Roswanjaya Y."/>
            <person name="Wardhani T."/>
            <person name="Kalhor M.S."/>
            <person name="Jansen J."/>
            <person name="Van den Hoogen J."/>
            <person name="Gungor B."/>
            <person name="Hartog M."/>
            <person name="Hontelez J."/>
            <person name="Verver J."/>
            <person name="Yang W.-C."/>
            <person name="Schijlen E."/>
            <person name="Repin R."/>
            <person name="Schilthuizen M."/>
            <person name="Schranz E."/>
            <person name="Heidstra R."/>
            <person name="Miyata K."/>
            <person name="Fedorova E."/>
            <person name="Kohlen W."/>
            <person name="Bisseling T."/>
            <person name="Smit S."/>
            <person name="Geurts R."/>
        </authorList>
    </citation>
    <scope>NUCLEOTIDE SEQUENCE [LARGE SCALE GENOMIC DNA]</scope>
    <source>
        <strain evidence="2">cv. RG33-2</strain>
    </source>
</reference>
<keyword evidence="2" id="KW-1185">Reference proteome</keyword>
<organism evidence="1 2">
    <name type="scientific">Trema orientale</name>
    <name type="common">Charcoal tree</name>
    <name type="synonym">Celtis orientalis</name>
    <dbReference type="NCBI Taxonomy" id="63057"/>
    <lineage>
        <taxon>Eukaryota</taxon>
        <taxon>Viridiplantae</taxon>
        <taxon>Streptophyta</taxon>
        <taxon>Embryophyta</taxon>
        <taxon>Tracheophyta</taxon>
        <taxon>Spermatophyta</taxon>
        <taxon>Magnoliopsida</taxon>
        <taxon>eudicotyledons</taxon>
        <taxon>Gunneridae</taxon>
        <taxon>Pentapetalae</taxon>
        <taxon>rosids</taxon>
        <taxon>fabids</taxon>
        <taxon>Rosales</taxon>
        <taxon>Cannabaceae</taxon>
        <taxon>Trema</taxon>
    </lineage>
</organism>
<gene>
    <name evidence="1" type="ORF">TorRG33x02_291280</name>
</gene>